<name>A0A0E9S2K6_ANGAN</name>
<organism evidence="2">
    <name type="scientific">Anguilla anguilla</name>
    <name type="common">European freshwater eel</name>
    <name type="synonym">Muraena anguilla</name>
    <dbReference type="NCBI Taxonomy" id="7936"/>
    <lineage>
        <taxon>Eukaryota</taxon>
        <taxon>Metazoa</taxon>
        <taxon>Chordata</taxon>
        <taxon>Craniata</taxon>
        <taxon>Vertebrata</taxon>
        <taxon>Euteleostomi</taxon>
        <taxon>Actinopterygii</taxon>
        <taxon>Neopterygii</taxon>
        <taxon>Teleostei</taxon>
        <taxon>Anguilliformes</taxon>
        <taxon>Anguillidae</taxon>
        <taxon>Anguilla</taxon>
    </lineage>
</organism>
<accession>A0A0E9S2K6</accession>
<dbReference type="EMBL" id="GBXM01073839">
    <property type="protein sequence ID" value="JAH34738.1"/>
    <property type="molecule type" value="Transcribed_RNA"/>
</dbReference>
<protein>
    <submittedName>
        <fullName evidence="2">Uncharacterized protein</fullName>
    </submittedName>
</protein>
<sequence length="50" mass="5455">MDCPNQTVGTPYPSRTHSHPQDSPLSETAIVPVGGCYGLQQLPFSHEYPN</sequence>
<feature type="compositionally biased region" description="Polar residues" evidence="1">
    <location>
        <begin position="1"/>
        <end position="26"/>
    </location>
</feature>
<evidence type="ECO:0000313" key="2">
    <source>
        <dbReference type="EMBL" id="JAH34738.1"/>
    </source>
</evidence>
<proteinExistence type="predicted"/>
<feature type="region of interest" description="Disordered" evidence="1">
    <location>
        <begin position="1"/>
        <end position="27"/>
    </location>
</feature>
<dbReference type="AlphaFoldDB" id="A0A0E9S2K6"/>
<evidence type="ECO:0000256" key="1">
    <source>
        <dbReference type="SAM" id="MobiDB-lite"/>
    </source>
</evidence>
<reference evidence="2" key="1">
    <citation type="submission" date="2014-11" db="EMBL/GenBank/DDBJ databases">
        <authorList>
            <person name="Amaro Gonzalez C."/>
        </authorList>
    </citation>
    <scope>NUCLEOTIDE SEQUENCE</scope>
</reference>
<reference evidence="2" key="2">
    <citation type="journal article" date="2015" name="Fish Shellfish Immunol.">
        <title>Early steps in the European eel (Anguilla anguilla)-Vibrio vulnificus interaction in the gills: Role of the RtxA13 toxin.</title>
        <authorList>
            <person name="Callol A."/>
            <person name="Pajuelo D."/>
            <person name="Ebbesson L."/>
            <person name="Teles M."/>
            <person name="MacKenzie S."/>
            <person name="Amaro C."/>
        </authorList>
    </citation>
    <scope>NUCLEOTIDE SEQUENCE</scope>
</reference>